<evidence type="ECO:0000256" key="1">
    <source>
        <dbReference type="ARBA" id="ARBA00001962"/>
    </source>
</evidence>
<evidence type="ECO:0000256" key="3">
    <source>
        <dbReference type="ARBA" id="ARBA00022737"/>
    </source>
</evidence>
<dbReference type="PANTHER" id="PTHR11959">
    <property type="entry name" value="4-HYDROXYPHENYLPYRUVATE DIOXYGENASE"/>
    <property type="match status" value="1"/>
</dbReference>
<protein>
    <submittedName>
        <fullName evidence="7">4-hydroxyphenylpyruvate dioxygenase</fullName>
    </submittedName>
</protein>
<accession>A0A5D0TS75</accession>
<comment type="similarity">
    <text evidence="2">Belongs to the 4HPPD family.</text>
</comment>
<evidence type="ECO:0000313" key="8">
    <source>
        <dbReference type="Proteomes" id="UP000322634"/>
    </source>
</evidence>
<feature type="domain" description="VOC" evidence="6">
    <location>
        <begin position="167"/>
        <end position="323"/>
    </location>
</feature>
<dbReference type="AlphaFoldDB" id="A0A5D0TS75"/>
<comment type="cofactor">
    <cofactor evidence="1">
        <name>Fe cation</name>
        <dbReference type="ChEBI" id="CHEBI:24875"/>
    </cofactor>
</comment>
<dbReference type="OrthoDB" id="9780241at2"/>
<dbReference type="GO" id="GO:0003868">
    <property type="term" value="F:4-hydroxyphenylpyruvate dioxygenase activity"/>
    <property type="evidence" value="ECO:0007669"/>
    <property type="project" value="InterPro"/>
</dbReference>
<dbReference type="InterPro" id="IPR005956">
    <property type="entry name" value="4OHPhenylPyrv_dOase"/>
</dbReference>
<name>A0A5D0TS75_9ACTN</name>
<comment type="caution">
    <text evidence="7">The sequence shown here is derived from an EMBL/GenBank/DDBJ whole genome shotgun (WGS) entry which is preliminary data.</text>
</comment>
<dbReference type="InterPro" id="IPR029068">
    <property type="entry name" value="Glyas_Bleomycin-R_OHBP_Dase"/>
</dbReference>
<dbReference type="Proteomes" id="UP000322634">
    <property type="component" value="Unassembled WGS sequence"/>
</dbReference>
<keyword evidence="7" id="KW-0670">Pyruvate</keyword>
<gene>
    <name evidence="7" type="ORF">FXF65_37670</name>
</gene>
<dbReference type="InterPro" id="IPR004360">
    <property type="entry name" value="Glyas_Fos-R_dOase_dom"/>
</dbReference>
<dbReference type="SUPFAM" id="SSF54593">
    <property type="entry name" value="Glyoxalase/Bleomycin resistance protein/Dihydroxybiphenyl dioxygenase"/>
    <property type="match status" value="1"/>
</dbReference>
<keyword evidence="7" id="KW-0560">Oxidoreductase</keyword>
<organism evidence="7 8">
    <name type="scientific">Actinomadura syzygii</name>
    <dbReference type="NCBI Taxonomy" id="1427538"/>
    <lineage>
        <taxon>Bacteria</taxon>
        <taxon>Bacillati</taxon>
        <taxon>Actinomycetota</taxon>
        <taxon>Actinomycetes</taxon>
        <taxon>Streptosporangiales</taxon>
        <taxon>Thermomonosporaceae</taxon>
        <taxon>Actinomadura</taxon>
    </lineage>
</organism>
<keyword evidence="3" id="KW-0677">Repeat</keyword>
<dbReference type="PANTHER" id="PTHR11959:SF1">
    <property type="entry name" value="4-HYDROXYPHENYLPYRUVATE DIOXYGENASE"/>
    <property type="match status" value="1"/>
</dbReference>
<evidence type="ECO:0000256" key="2">
    <source>
        <dbReference type="ARBA" id="ARBA00005877"/>
    </source>
</evidence>
<feature type="compositionally biased region" description="Low complexity" evidence="5">
    <location>
        <begin position="369"/>
        <end position="385"/>
    </location>
</feature>
<dbReference type="GO" id="GO:0006572">
    <property type="term" value="P:L-tyrosine catabolic process"/>
    <property type="evidence" value="ECO:0007669"/>
    <property type="project" value="TreeGrafter"/>
</dbReference>
<dbReference type="InterPro" id="IPR037523">
    <property type="entry name" value="VOC_core"/>
</dbReference>
<dbReference type="Gene3D" id="3.10.180.10">
    <property type="entry name" value="2,3-Dihydroxybiphenyl 1,2-Dioxygenase, domain 1"/>
    <property type="match status" value="2"/>
</dbReference>
<proteinExistence type="inferred from homology"/>
<reference evidence="7 8" key="1">
    <citation type="submission" date="2019-08" db="EMBL/GenBank/DDBJ databases">
        <title>Actinomadura sp. nov. CYP1-5 isolated from mountain soil.</title>
        <authorList>
            <person name="Songsumanus A."/>
            <person name="Kuncharoen N."/>
            <person name="Kudo T."/>
            <person name="Yuki M."/>
            <person name="Igarashi Y."/>
            <person name="Tanasupawat S."/>
        </authorList>
    </citation>
    <scope>NUCLEOTIDE SEQUENCE [LARGE SCALE GENOMIC DNA]</scope>
    <source>
        <strain evidence="7 8">GKU157</strain>
    </source>
</reference>
<dbReference type="Pfam" id="PF00903">
    <property type="entry name" value="Glyoxalase"/>
    <property type="match status" value="1"/>
</dbReference>
<keyword evidence="4" id="KW-0408">Iron</keyword>
<feature type="domain" description="VOC" evidence="6">
    <location>
        <begin position="7"/>
        <end position="131"/>
    </location>
</feature>
<sequence length="385" mass="41180">MPAYTPGIAYVELVVADDRLVVEYFTRGLFFDQIALARSGDRRSTLLRSNAAEVIISAPTDPDGPLADHLARHGDSVADIALYHDDLPALLADSHAAGLSVLAPVGSRTPHGPVTARVSGAGSAHHTLISTTSHLLGRLPPGFAWESEQVTFPVPAESRAASVRPQSVDHVAWCLPAEDLEAVTARYRQAFGMDMLSSDQITAGPTVTNSYVLSAPGLVFVLVAPDRRRQPESSGQIDAFLKAHGSAGVQHVAFATNDLVTAVRMHARGRVEFLPVPDAYYDRLPTSLTDRPQVRARMDDLRAGGVLVDHDDSGGLLYQIFTRSPHEGGVLFYELIQREAPSTGFGRRNVRALFEAREAQARVAGAQGSPPSSASPRSAASPTDD</sequence>
<evidence type="ECO:0000256" key="5">
    <source>
        <dbReference type="SAM" id="MobiDB-lite"/>
    </source>
</evidence>
<dbReference type="PROSITE" id="PS51819">
    <property type="entry name" value="VOC"/>
    <property type="match status" value="2"/>
</dbReference>
<evidence type="ECO:0000259" key="6">
    <source>
        <dbReference type="PROSITE" id="PS51819"/>
    </source>
</evidence>
<feature type="region of interest" description="Disordered" evidence="5">
    <location>
        <begin position="359"/>
        <end position="385"/>
    </location>
</feature>
<dbReference type="EMBL" id="VSFF01000016">
    <property type="protein sequence ID" value="TYC08624.1"/>
    <property type="molecule type" value="Genomic_DNA"/>
</dbReference>
<keyword evidence="8" id="KW-1185">Reference proteome</keyword>
<keyword evidence="7" id="KW-0223">Dioxygenase</keyword>
<evidence type="ECO:0000256" key="4">
    <source>
        <dbReference type="ARBA" id="ARBA00023004"/>
    </source>
</evidence>
<evidence type="ECO:0000313" key="7">
    <source>
        <dbReference type="EMBL" id="TYC08624.1"/>
    </source>
</evidence>